<evidence type="ECO:0000256" key="3">
    <source>
        <dbReference type="ARBA" id="ARBA00022989"/>
    </source>
</evidence>
<reference evidence="6 7" key="1">
    <citation type="submission" date="2017-06" db="EMBL/GenBank/DDBJ databases">
        <authorList>
            <person name="Kim H.J."/>
            <person name="Triplett B.A."/>
        </authorList>
    </citation>
    <scope>NUCLEOTIDE SEQUENCE [LARGE SCALE GENOMIC DNA]</scope>
    <source>
        <strain evidence="6 7">DSM 43151</strain>
    </source>
</reference>
<feature type="transmembrane region" description="Helical" evidence="5">
    <location>
        <begin position="6"/>
        <end position="25"/>
    </location>
</feature>
<evidence type="ECO:0000256" key="5">
    <source>
        <dbReference type="SAM" id="Phobius"/>
    </source>
</evidence>
<proteinExistence type="predicted"/>
<dbReference type="RefSeq" id="WP_089292728.1">
    <property type="nucleotide sequence ID" value="NZ_BOMU01000039.1"/>
</dbReference>
<keyword evidence="3 5" id="KW-1133">Transmembrane helix</keyword>
<keyword evidence="4 5" id="KW-0472">Membrane</keyword>
<evidence type="ECO:0000256" key="4">
    <source>
        <dbReference type="ARBA" id="ARBA00023136"/>
    </source>
</evidence>
<dbReference type="AlphaFoldDB" id="A0A238X5D2"/>
<feature type="transmembrane region" description="Helical" evidence="5">
    <location>
        <begin position="104"/>
        <end position="124"/>
    </location>
</feature>
<keyword evidence="7" id="KW-1185">Reference proteome</keyword>
<comment type="subcellular location">
    <subcellularLocation>
        <location evidence="1">Membrane</location>
        <topology evidence="1">Multi-pass membrane protein</topology>
    </subcellularLocation>
</comment>
<feature type="transmembrane region" description="Helical" evidence="5">
    <location>
        <begin position="68"/>
        <end position="92"/>
    </location>
</feature>
<sequence>MEIAYWILAGLLALLYLYSGGIKVFQSQDQLRPMMGWVDQIPMPVVRVIGALEVLGAIGLILPPLTGIAPGLAIAAAIAAAIGLVLIQIGGIVTHVSRGEIKVIGLNIGLLVAAAVTAWLGTVWL</sequence>
<dbReference type="InterPro" id="IPR032808">
    <property type="entry name" value="DoxX"/>
</dbReference>
<feature type="transmembrane region" description="Helical" evidence="5">
    <location>
        <begin position="45"/>
        <end position="62"/>
    </location>
</feature>
<gene>
    <name evidence="6" type="ORF">SAMN06264365_10361</name>
</gene>
<keyword evidence="2 5" id="KW-0812">Transmembrane</keyword>
<protein>
    <submittedName>
        <fullName evidence="6">DoxX-like family protein</fullName>
    </submittedName>
</protein>
<evidence type="ECO:0000256" key="1">
    <source>
        <dbReference type="ARBA" id="ARBA00004141"/>
    </source>
</evidence>
<evidence type="ECO:0000313" key="6">
    <source>
        <dbReference type="EMBL" id="SNR53808.1"/>
    </source>
</evidence>
<dbReference type="Pfam" id="PF13564">
    <property type="entry name" value="DoxX_2"/>
    <property type="match status" value="1"/>
</dbReference>
<dbReference type="EMBL" id="FZNR01000003">
    <property type="protein sequence ID" value="SNR53808.1"/>
    <property type="molecule type" value="Genomic_DNA"/>
</dbReference>
<organism evidence="6 7">
    <name type="scientific">Actinoplanes regularis</name>
    <dbReference type="NCBI Taxonomy" id="52697"/>
    <lineage>
        <taxon>Bacteria</taxon>
        <taxon>Bacillati</taxon>
        <taxon>Actinomycetota</taxon>
        <taxon>Actinomycetes</taxon>
        <taxon>Micromonosporales</taxon>
        <taxon>Micromonosporaceae</taxon>
        <taxon>Actinoplanes</taxon>
    </lineage>
</organism>
<dbReference type="OrthoDB" id="3482063at2"/>
<accession>A0A238X5D2</accession>
<dbReference type="Proteomes" id="UP000198415">
    <property type="component" value="Unassembled WGS sequence"/>
</dbReference>
<dbReference type="GO" id="GO:0016020">
    <property type="term" value="C:membrane"/>
    <property type="evidence" value="ECO:0007669"/>
    <property type="project" value="UniProtKB-SubCell"/>
</dbReference>
<name>A0A238X5D2_9ACTN</name>
<evidence type="ECO:0000256" key="2">
    <source>
        <dbReference type="ARBA" id="ARBA00022692"/>
    </source>
</evidence>
<evidence type="ECO:0000313" key="7">
    <source>
        <dbReference type="Proteomes" id="UP000198415"/>
    </source>
</evidence>